<dbReference type="RefSeq" id="WP_054632552.1">
    <property type="nucleotide sequence ID" value="NZ_CP014672.1"/>
</dbReference>
<organism evidence="1 2">
    <name type="scientific">Thermoclostridium stercorarium subsp. thermolacticum DSM 2910</name>
    <dbReference type="NCBI Taxonomy" id="1121336"/>
    <lineage>
        <taxon>Bacteria</taxon>
        <taxon>Bacillati</taxon>
        <taxon>Bacillota</taxon>
        <taxon>Clostridia</taxon>
        <taxon>Eubacteriales</taxon>
        <taxon>Oscillospiraceae</taxon>
        <taxon>Thermoclostridium</taxon>
    </lineage>
</organism>
<evidence type="ECO:0000313" key="1">
    <source>
        <dbReference type="EMBL" id="ANW99772.1"/>
    </source>
</evidence>
<proteinExistence type="predicted"/>
<evidence type="ECO:0000313" key="2">
    <source>
        <dbReference type="Proteomes" id="UP000092971"/>
    </source>
</evidence>
<keyword evidence="1" id="KW-0282">Flagellum</keyword>
<dbReference type="OrthoDB" id="1739831at2"/>
<accession>A0A1B1YG70</accession>
<keyword evidence="1" id="KW-0966">Cell projection</keyword>
<gene>
    <name evidence="1" type="ORF">CSTERTH_12395</name>
</gene>
<dbReference type="EMBL" id="CP014672">
    <property type="protein sequence ID" value="ANW99772.1"/>
    <property type="molecule type" value="Genomic_DNA"/>
</dbReference>
<dbReference type="Proteomes" id="UP000092971">
    <property type="component" value="Chromosome"/>
</dbReference>
<name>A0A1B1YG70_THEST</name>
<sequence length="141" mass="16593">MPEIRYCKECHRIFQYMGGPVLCSYCRKKDDEEFEKVRAFLKEYPGATMQEVSNATGVKPSKIYRWLKEERLEVSEGSPVALNCERCGVRIRSGRFCIECSKMLAREMMQASGDLRQRLGRERVPFEKDEFGLYYKHKNET</sequence>
<reference evidence="1 2" key="1">
    <citation type="submission" date="2016-02" db="EMBL/GenBank/DDBJ databases">
        <title>Comparison of Clostridium stercorarium subspecies using comparative genomics and transcriptomics.</title>
        <authorList>
            <person name="Schellenberg J."/>
            <person name="Thallinger G."/>
            <person name="Levin D.B."/>
            <person name="Zhang X."/>
            <person name="Alvare G."/>
            <person name="Fristensky B."/>
            <person name="Sparling R."/>
        </authorList>
    </citation>
    <scope>NUCLEOTIDE SEQUENCE [LARGE SCALE GENOMIC DNA]</scope>
    <source>
        <strain evidence="1 2">DSM 2910</strain>
    </source>
</reference>
<keyword evidence="1" id="KW-0969">Cilium</keyword>
<protein>
    <submittedName>
        <fullName evidence="1">Flagellar operon protein YvyF</fullName>
    </submittedName>
</protein>
<dbReference type="AlphaFoldDB" id="A0A1B1YG70"/>